<dbReference type="SUPFAM" id="SSF53850">
    <property type="entry name" value="Periplasmic binding protein-like II"/>
    <property type="match status" value="1"/>
</dbReference>
<dbReference type="Proteomes" id="UP000185696">
    <property type="component" value="Unassembled WGS sequence"/>
</dbReference>
<feature type="chain" id="PRO_5031408880" description="ABC-type glycine betaine transport system substrate-binding domain-containing protein" evidence="1">
    <location>
        <begin position="25"/>
        <end position="319"/>
    </location>
</feature>
<accession>A0A7Z0WQ41</accession>
<keyword evidence="4" id="KW-1185">Reference proteome</keyword>
<evidence type="ECO:0000313" key="4">
    <source>
        <dbReference type="Proteomes" id="UP000185696"/>
    </source>
</evidence>
<feature type="domain" description="ABC-type glycine betaine transport system substrate-binding" evidence="2">
    <location>
        <begin position="45"/>
        <end position="314"/>
    </location>
</feature>
<gene>
    <name evidence="3" type="ORF">BLA60_10170</name>
</gene>
<dbReference type="GO" id="GO:0022857">
    <property type="term" value="F:transmembrane transporter activity"/>
    <property type="evidence" value="ECO:0007669"/>
    <property type="project" value="InterPro"/>
</dbReference>
<dbReference type="OrthoDB" id="9781705at2"/>
<feature type="signal peptide" evidence="1">
    <location>
        <begin position="1"/>
        <end position="24"/>
    </location>
</feature>
<evidence type="ECO:0000256" key="1">
    <source>
        <dbReference type="SAM" id="SignalP"/>
    </source>
</evidence>
<evidence type="ECO:0000313" key="3">
    <source>
        <dbReference type="EMBL" id="OLF12327.1"/>
    </source>
</evidence>
<keyword evidence="1" id="KW-0732">Signal</keyword>
<name>A0A7Z0WQ41_9PSEU</name>
<dbReference type="GO" id="GO:0043190">
    <property type="term" value="C:ATP-binding cassette (ABC) transporter complex"/>
    <property type="evidence" value="ECO:0007669"/>
    <property type="project" value="InterPro"/>
</dbReference>
<comment type="caution">
    <text evidence="3">The sequence shown here is derived from an EMBL/GenBank/DDBJ whole genome shotgun (WGS) entry which is preliminary data.</text>
</comment>
<dbReference type="RefSeq" id="WP_075132518.1">
    <property type="nucleotide sequence ID" value="NZ_MSIF01000003.1"/>
</dbReference>
<dbReference type="AlphaFoldDB" id="A0A7Z0WQ41"/>
<sequence>MRALARTLTAVLVAAAGVTGCSIAEPSSDVAAGSLADIASLDGRSITVGSKEFTEQLILCEITIQALRSVGAEVSENCGLVGSDTTRAALTSGDIDVYWEYTGTAWISFLKNTDPIDGAEQQYQAVADADLDNDIVWLEPAPYNSTYTIVAKTDVATEHDVKSISDYAALVKSTPDAATMCAATEFLARNDGWPGLQETYGFTLPADKLATVAEGTLYDNAAKGSPCNFAEGVTTDGRIQALKLTVLEDDKAFFPVYNPAPTVRKPVADENPELRELLKPIADALDLETIQKLSTHVDIDGEQPGDVAENWLKEQGFIG</sequence>
<evidence type="ECO:0000259" key="2">
    <source>
        <dbReference type="Pfam" id="PF04069"/>
    </source>
</evidence>
<dbReference type="CDD" id="cd13611">
    <property type="entry name" value="PBP2_YehZ"/>
    <property type="match status" value="1"/>
</dbReference>
<dbReference type="Gene3D" id="3.40.190.120">
    <property type="entry name" value="Osmoprotection protein (prox), domain 2"/>
    <property type="match status" value="1"/>
</dbReference>
<protein>
    <recommendedName>
        <fullName evidence="2">ABC-type glycine betaine transport system substrate-binding domain-containing protein</fullName>
    </recommendedName>
</protein>
<reference evidence="3 4" key="1">
    <citation type="submission" date="2016-12" db="EMBL/GenBank/DDBJ databases">
        <title>The draft genome sequence of Actinophytocola xinjiangensis.</title>
        <authorList>
            <person name="Wang W."/>
            <person name="Yuan L."/>
        </authorList>
    </citation>
    <scope>NUCLEOTIDE SEQUENCE [LARGE SCALE GENOMIC DNA]</scope>
    <source>
        <strain evidence="3 4">CGMCC 4.4663</strain>
    </source>
</reference>
<proteinExistence type="predicted"/>
<dbReference type="EMBL" id="MSIF01000003">
    <property type="protein sequence ID" value="OLF12327.1"/>
    <property type="molecule type" value="Genomic_DNA"/>
</dbReference>
<dbReference type="PROSITE" id="PS51257">
    <property type="entry name" value="PROKAR_LIPOPROTEIN"/>
    <property type="match status" value="1"/>
</dbReference>
<dbReference type="Pfam" id="PF04069">
    <property type="entry name" value="OpuAC"/>
    <property type="match status" value="1"/>
</dbReference>
<dbReference type="Gene3D" id="3.40.190.10">
    <property type="entry name" value="Periplasmic binding protein-like II"/>
    <property type="match status" value="1"/>
</dbReference>
<organism evidence="3 4">
    <name type="scientific">Actinophytocola xinjiangensis</name>
    <dbReference type="NCBI Taxonomy" id="485602"/>
    <lineage>
        <taxon>Bacteria</taxon>
        <taxon>Bacillati</taxon>
        <taxon>Actinomycetota</taxon>
        <taxon>Actinomycetes</taxon>
        <taxon>Pseudonocardiales</taxon>
        <taxon>Pseudonocardiaceae</taxon>
    </lineage>
</organism>
<dbReference type="InterPro" id="IPR007210">
    <property type="entry name" value="ABC_Gly_betaine_transp_sub-bd"/>
</dbReference>